<evidence type="ECO:0000256" key="4">
    <source>
        <dbReference type="PROSITE-ProRule" id="PRU00169"/>
    </source>
</evidence>
<gene>
    <name evidence="7" type="ORF">N7498_010236</name>
</gene>
<comment type="similarity">
    <text evidence="3">Belongs to the SSK1 family.</text>
</comment>
<feature type="compositionally biased region" description="Polar residues" evidence="5">
    <location>
        <begin position="138"/>
        <end position="162"/>
    </location>
</feature>
<dbReference type="OrthoDB" id="21225at2759"/>
<feature type="region of interest" description="Disordered" evidence="5">
    <location>
        <begin position="588"/>
        <end position="614"/>
    </location>
</feature>
<reference evidence="7" key="1">
    <citation type="submission" date="2022-12" db="EMBL/GenBank/DDBJ databases">
        <authorList>
            <person name="Petersen C."/>
        </authorList>
    </citation>
    <scope>NUCLEOTIDE SEQUENCE</scope>
    <source>
        <strain evidence="7">IBT 15544</strain>
    </source>
</reference>
<evidence type="ECO:0000313" key="8">
    <source>
        <dbReference type="Proteomes" id="UP001150904"/>
    </source>
</evidence>
<evidence type="ECO:0000256" key="2">
    <source>
        <dbReference type="ARBA" id="ARBA00023012"/>
    </source>
</evidence>
<sequence length="795" mass="85801">MPERRLSRLLKATLLQRSSGPKAGNGADPRVHPNSPSRHSRAQQPFDSASEKSSYSVVSSPAEPSFDEPGPDPAPDRHEGHALKPRRPDEPYPIIPSDQQLHPPEREGRTDIPPPIEPGLSPLHTPLTDEPPSPLETPLQTPQLSDNTSIQSTHAKNRTATPSEPPLTPALETVVEQTLDAREPSSPFFPPPSSKRPSLAVRRQSLLPTSHQHLISGLLDPSFFFSGEQGSFRAPVAASEMVQRRVWVKRPGGSATLVPCLEDAVVDELRDQVIMKYVNSLGRSFDSPDIVIRIQAREGSNRPTHAERLLSPEEGLFSVIDSYYPGGQSIEEALIIDAPSRRTPKPSPRHPAYHHHQPGENGDYFPLMPANPNPTPPGHPATSTQANAPAISILTTGVAPPLPSPGSRASRHHRRPPLTRHTTSSPTIHGQVPIVTETGISPHSQAPPAAPTQNAPTPPAPLPDSPQTKTHTPPAPAASPRALRKSKGAISPGAVFGGLIDGTVPPINVLIVEDNIINQKLLEAFMKRLSVRWKCAANGEEAVRKWRQGGFHLVLMDIQLPVMNGLDATKEIRRLERLNGIGVFPKNASGRSSASSAATTPSEMDRRPSFHRSVSEEDTLSDLSLFRSPVIIVALTASSLQSDRHEALAAGCNDFLTKPVGFPWLEQKVTEWGCMQALIDFEGWRKWRGFMDSPRPASPGFDSAASPMQGGSRHESVSQPQPGSPSATRIAAKTPHHKLQRPNLPDAQEILREDSWGSGSGGDTADSFTPPEAPPTNGVPLAESPQEAVAAPPEQ</sequence>
<dbReference type="FunFam" id="3.40.50.2300:FF:000146">
    <property type="entry name" value="Putative two-component response regulator SSK1p"/>
    <property type="match status" value="1"/>
</dbReference>
<keyword evidence="1 4" id="KW-0597">Phosphoprotein</keyword>
<dbReference type="PANTHER" id="PTHR45339">
    <property type="entry name" value="HYBRID SIGNAL TRANSDUCTION HISTIDINE KINASE J"/>
    <property type="match status" value="1"/>
</dbReference>
<feature type="compositionally biased region" description="Low complexity" evidence="5">
    <location>
        <begin position="51"/>
        <end position="64"/>
    </location>
</feature>
<feature type="compositionally biased region" description="Basic residues" evidence="5">
    <location>
        <begin position="342"/>
        <end position="356"/>
    </location>
</feature>
<feature type="modified residue" description="4-aspartylphosphate" evidence="4">
    <location>
        <position position="557"/>
    </location>
</feature>
<dbReference type="EMBL" id="JAPQKR010000016">
    <property type="protein sequence ID" value="KAJ5191251.1"/>
    <property type="molecule type" value="Genomic_DNA"/>
</dbReference>
<feature type="compositionally biased region" description="Basic and acidic residues" evidence="5">
    <location>
        <begin position="74"/>
        <end position="90"/>
    </location>
</feature>
<dbReference type="SUPFAM" id="SSF52172">
    <property type="entry name" value="CheY-like"/>
    <property type="match status" value="1"/>
</dbReference>
<name>A0A9W9JBH2_9EURO</name>
<comment type="caution">
    <text evidence="7">The sequence shown here is derived from an EMBL/GenBank/DDBJ whole genome shotgun (WGS) entry which is preliminary data.</text>
</comment>
<evidence type="ECO:0000256" key="1">
    <source>
        <dbReference type="ARBA" id="ARBA00022553"/>
    </source>
</evidence>
<accession>A0A9W9JBH2</accession>
<dbReference type="PROSITE" id="PS50110">
    <property type="entry name" value="RESPONSE_REGULATORY"/>
    <property type="match status" value="1"/>
</dbReference>
<feature type="compositionally biased region" description="Basic residues" evidence="5">
    <location>
        <begin position="409"/>
        <end position="418"/>
    </location>
</feature>
<dbReference type="Proteomes" id="UP001150904">
    <property type="component" value="Unassembled WGS sequence"/>
</dbReference>
<dbReference type="Pfam" id="PF00072">
    <property type="entry name" value="Response_reg"/>
    <property type="match status" value="1"/>
</dbReference>
<dbReference type="PANTHER" id="PTHR45339:SF1">
    <property type="entry name" value="HYBRID SIGNAL TRANSDUCTION HISTIDINE KINASE J"/>
    <property type="match status" value="1"/>
</dbReference>
<evidence type="ECO:0000313" key="7">
    <source>
        <dbReference type="EMBL" id="KAJ5191251.1"/>
    </source>
</evidence>
<keyword evidence="2" id="KW-0902">Two-component regulatory system</keyword>
<feature type="region of interest" description="Disordered" evidence="5">
    <location>
        <begin position="693"/>
        <end position="795"/>
    </location>
</feature>
<dbReference type="InterPro" id="IPR001789">
    <property type="entry name" value="Sig_transdc_resp-reg_receiver"/>
</dbReference>
<feature type="compositionally biased region" description="Polar residues" evidence="5">
    <location>
        <begin position="34"/>
        <end position="47"/>
    </location>
</feature>
<feature type="region of interest" description="Disordered" evidence="5">
    <location>
        <begin position="340"/>
        <end position="486"/>
    </location>
</feature>
<dbReference type="Gene3D" id="3.40.50.2300">
    <property type="match status" value="1"/>
</dbReference>
<evidence type="ECO:0000259" key="6">
    <source>
        <dbReference type="PROSITE" id="PS50110"/>
    </source>
</evidence>
<organism evidence="7 8">
    <name type="scientific">Penicillium cinerascens</name>
    <dbReference type="NCBI Taxonomy" id="70096"/>
    <lineage>
        <taxon>Eukaryota</taxon>
        <taxon>Fungi</taxon>
        <taxon>Dikarya</taxon>
        <taxon>Ascomycota</taxon>
        <taxon>Pezizomycotina</taxon>
        <taxon>Eurotiomycetes</taxon>
        <taxon>Eurotiomycetidae</taxon>
        <taxon>Eurotiales</taxon>
        <taxon>Aspergillaceae</taxon>
        <taxon>Penicillium</taxon>
    </lineage>
</organism>
<feature type="compositionally biased region" description="Pro residues" evidence="5">
    <location>
        <begin position="369"/>
        <end position="379"/>
    </location>
</feature>
<keyword evidence="8" id="KW-1185">Reference proteome</keyword>
<feature type="domain" description="Response regulatory" evidence="6">
    <location>
        <begin position="508"/>
        <end position="673"/>
    </location>
</feature>
<dbReference type="AlphaFoldDB" id="A0A9W9JBH2"/>
<dbReference type="GeneID" id="83184593"/>
<dbReference type="RefSeq" id="XP_058304191.1">
    <property type="nucleotide sequence ID" value="XM_058457292.1"/>
</dbReference>
<protein>
    <recommendedName>
        <fullName evidence="6">Response regulatory domain-containing protein</fullName>
    </recommendedName>
</protein>
<evidence type="ECO:0000256" key="5">
    <source>
        <dbReference type="SAM" id="MobiDB-lite"/>
    </source>
</evidence>
<dbReference type="SMART" id="SM00448">
    <property type="entry name" value="REC"/>
    <property type="match status" value="1"/>
</dbReference>
<feature type="region of interest" description="Disordered" evidence="5">
    <location>
        <begin position="13"/>
        <end position="168"/>
    </location>
</feature>
<feature type="compositionally biased region" description="Polar residues" evidence="5">
    <location>
        <begin position="717"/>
        <end position="727"/>
    </location>
</feature>
<reference evidence="7" key="2">
    <citation type="journal article" date="2023" name="IMA Fungus">
        <title>Comparative genomic study of the Penicillium genus elucidates a diverse pangenome and 15 lateral gene transfer events.</title>
        <authorList>
            <person name="Petersen C."/>
            <person name="Sorensen T."/>
            <person name="Nielsen M.R."/>
            <person name="Sondergaard T.E."/>
            <person name="Sorensen J.L."/>
            <person name="Fitzpatrick D.A."/>
            <person name="Frisvad J.C."/>
            <person name="Nielsen K.L."/>
        </authorList>
    </citation>
    <scope>NUCLEOTIDE SEQUENCE</scope>
    <source>
        <strain evidence="7">IBT 15544</strain>
    </source>
</reference>
<dbReference type="InterPro" id="IPR011006">
    <property type="entry name" value="CheY-like_superfamily"/>
</dbReference>
<dbReference type="CDD" id="cd17546">
    <property type="entry name" value="REC_hyHK_CKI1_RcsC-like"/>
    <property type="match status" value="1"/>
</dbReference>
<dbReference type="GO" id="GO:0000156">
    <property type="term" value="F:phosphorelay response regulator activity"/>
    <property type="evidence" value="ECO:0007669"/>
    <property type="project" value="UniProtKB-ARBA"/>
</dbReference>
<feature type="compositionally biased region" description="Low complexity" evidence="5">
    <location>
        <begin position="588"/>
        <end position="598"/>
    </location>
</feature>
<evidence type="ECO:0000256" key="3">
    <source>
        <dbReference type="ARBA" id="ARBA00093463"/>
    </source>
</evidence>
<proteinExistence type="inferred from homology"/>